<evidence type="ECO:0000313" key="1">
    <source>
        <dbReference type="EMBL" id="TCK74293.1"/>
    </source>
</evidence>
<accession>A0A4R1LBI7</accession>
<dbReference type="EMBL" id="SMGK01000002">
    <property type="protein sequence ID" value="TCK74293.1"/>
    <property type="molecule type" value="Genomic_DNA"/>
</dbReference>
<organism evidence="1 2">
    <name type="scientific">Acidipila rosea</name>
    <dbReference type="NCBI Taxonomy" id="768535"/>
    <lineage>
        <taxon>Bacteria</taxon>
        <taxon>Pseudomonadati</taxon>
        <taxon>Acidobacteriota</taxon>
        <taxon>Terriglobia</taxon>
        <taxon>Terriglobales</taxon>
        <taxon>Acidobacteriaceae</taxon>
        <taxon>Acidipila</taxon>
    </lineage>
</organism>
<dbReference type="InterPro" id="IPR036388">
    <property type="entry name" value="WH-like_DNA-bd_sf"/>
</dbReference>
<name>A0A4R1LBI7_9BACT</name>
<gene>
    <name evidence="1" type="ORF">C7378_1915</name>
</gene>
<reference evidence="1 2" key="1">
    <citation type="submission" date="2019-03" db="EMBL/GenBank/DDBJ databases">
        <title>Genomic Encyclopedia of Type Strains, Phase IV (KMG-IV): sequencing the most valuable type-strain genomes for metagenomic binning, comparative biology and taxonomic classification.</title>
        <authorList>
            <person name="Goeker M."/>
        </authorList>
    </citation>
    <scope>NUCLEOTIDE SEQUENCE [LARGE SCALE GENOMIC DNA]</scope>
    <source>
        <strain evidence="1 2">DSM 103428</strain>
    </source>
</reference>
<sequence length="195" mass="20053">MKNCEDANGAGLAQDAAVELFQVAAMLLGDENEAVGLVEQTVSSAEIDPCLDPDAARTIATGKLVDAAISLLQTSDPSGFRAASASGAATIDSCIESDDIAAAGLTPDELENLISGNGRSRLRAWLRELPVAQRAVFVQRAVLGESNAAVAARLSKNSGAEGQPWTAEATGNTFRQALCSLANSLVHSNEAQASV</sequence>
<comment type="caution">
    <text evidence="1">The sequence shown here is derived from an EMBL/GenBank/DDBJ whole genome shotgun (WGS) entry which is preliminary data.</text>
</comment>
<proteinExistence type="predicted"/>
<dbReference type="OrthoDB" id="119387at2"/>
<dbReference type="Gene3D" id="1.10.10.10">
    <property type="entry name" value="Winged helix-like DNA-binding domain superfamily/Winged helix DNA-binding domain"/>
    <property type="match status" value="1"/>
</dbReference>
<keyword evidence="2" id="KW-1185">Reference proteome</keyword>
<dbReference type="Proteomes" id="UP000295210">
    <property type="component" value="Unassembled WGS sequence"/>
</dbReference>
<dbReference type="AlphaFoldDB" id="A0A4R1LBI7"/>
<evidence type="ECO:0000313" key="2">
    <source>
        <dbReference type="Proteomes" id="UP000295210"/>
    </source>
</evidence>
<protein>
    <submittedName>
        <fullName evidence="1">Uncharacterized protein</fullName>
    </submittedName>
</protein>
<dbReference type="RefSeq" id="WP_131995156.1">
    <property type="nucleotide sequence ID" value="NZ_SMGK01000002.1"/>
</dbReference>